<evidence type="ECO:0000313" key="3">
    <source>
        <dbReference type="Proteomes" id="UP000607653"/>
    </source>
</evidence>
<proteinExistence type="predicted"/>
<dbReference type="AlphaFoldDB" id="A0A822ZPV1"/>
<organism evidence="2 3">
    <name type="scientific">Nelumbo nucifera</name>
    <name type="common">Sacred lotus</name>
    <dbReference type="NCBI Taxonomy" id="4432"/>
    <lineage>
        <taxon>Eukaryota</taxon>
        <taxon>Viridiplantae</taxon>
        <taxon>Streptophyta</taxon>
        <taxon>Embryophyta</taxon>
        <taxon>Tracheophyta</taxon>
        <taxon>Spermatophyta</taxon>
        <taxon>Magnoliopsida</taxon>
        <taxon>Proteales</taxon>
        <taxon>Nelumbonaceae</taxon>
        <taxon>Nelumbo</taxon>
    </lineage>
</organism>
<keyword evidence="3" id="KW-1185">Reference proteome</keyword>
<dbReference type="Proteomes" id="UP000607653">
    <property type="component" value="Unassembled WGS sequence"/>
</dbReference>
<feature type="region of interest" description="Disordered" evidence="1">
    <location>
        <begin position="1"/>
        <end position="25"/>
    </location>
</feature>
<feature type="compositionally biased region" description="Low complexity" evidence="1">
    <location>
        <begin position="1"/>
        <end position="21"/>
    </location>
</feature>
<name>A0A822ZPV1_NELNU</name>
<reference evidence="2 3" key="1">
    <citation type="journal article" date="2020" name="Mol. Biol. Evol.">
        <title>Distinct Expression and Methylation Patterns for Genes with Different Fates following a Single Whole-Genome Duplication in Flowering Plants.</title>
        <authorList>
            <person name="Shi T."/>
            <person name="Rahmani R.S."/>
            <person name="Gugger P.F."/>
            <person name="Wang M."/>
            <person name="Li H."/>
            <person name="Zhang Y."/>
            <person name="Li Z."/>
            <person name="Wang Q."/>
            <person name="Van de Peer Y."/>
            <person name="Marchal K."/>
            <person name="Chen J."/>
        </authorList>
    </citation>
    <scope>NUCLEOTIDE SEQUENCE [LARGE SCALE GENOMIC DNA]</scope>
    <source>
        <tissue evidence="2">Leaf</tissue>
    </source>
</reference>
<evidence type="ECO:0008006" key="4">
    <source>
        <dbReference type="Google" id="ProtNLM"/>
    </source>
</evidence>
<comment type="caution">
    <text evidence="2">The sequence shown here is derived from an EMBL/GenBank/DDBJ whole genome shotgun (WGS) entry which is preliminary data.</text>
</comment>
<evidence type="ECO:0000256" key="1">
    <source>
        <dbReference type="SAM" id="MobiDB-lite"/>
    </source>
</evidence>
<accession>A0A822ZPV1</accession>
<dbReference type="EMBL" id="DUZY01000007">
    <property type="protein sequence ID" value="DAD45379.1"/>
    <property type="molecule type" value="Genomic_DNA"/>
</dbReference>
<sequence length="95" mass="10306">MPSLSNSNAQIQNSAQQSTITVDSSSVGHLPNITHHFLPVKLNSENFLLWKAQFLPILHTNKLMGIVDGSQTSPPKEILDPINGQLVSNPAYESG</sequence>
<evidence type="ECO:0000313" key="2">
    <source>
        <dbReference type="EMBL" id="DAD45379.1"/>
    </source>
</evidence>
<protein>
    <recommendedName>
        <fullName evidence="4">Retrotransposon Copia-like N-terminal domain-containing protein</fullName>
    </recommendedName>
</protein>
<gene>
    <name evidence="2" type="ORF">HUJ06_003609</name>
</gene>